<dbReference type="PANTHER" id="PTHR47268">
    <property type="entry name" value="ACYLPHOSPHATASE"/>
    <property type="match status" value="1"/>
</dbReference>
<dbReference type="EMBL" id="LN885086">
    <property type="protein sequence ID" value="CUQ68190.1"/>
    <property type="molecule type" value="Genomic_DNA"/>
</dbReference>
<evidence type="ECO:0000256" key="1">
    <source>
        <dbReference type="ARBA" id="ARBA00005614"/>
    </source>
</evidence>
<dbReference type="InterPro" id="IPR020456">
    <property type="entry name" value="Acylphosphatase"/>
</dbReference>
<reference evidence="8" key="1">
    <citation type="submission" date="2015-09" db="EMBL/GenBank/DDBJ databases">
        <authorList>
            <person name="Daims H."/>
        </authorList>
    </citation>
    <scope>NUCLEOTIDE SEQUENCE [LARGE SCALE GENOMIC DNA]</scope>
</reference>
<name>A0A0S4KYE5_9BACT</name>
<dbReference type="RefSeq" id="WP_062487305.1">
    <property type="nucleotide sequence ID" value="NZ_LN885086.1"/>
</dbReference>
<evidence type="ECO:0000256" key="3">
    <source>
        <dbReference type="ARBA" id="ARBA00047645"/>
    </source>
</evidence>
<sequence>MVKSVSKTAVHAHILVSGRVQGVGYRAFAARAALNHGLVGGVRNLDDGRVELEVEGQPLAIDALLRDLRDGPPAARVTHVETRWREATGRFSSFKIWY</sequence>
<keyword evidence="8" id="KW-1185">Reference proteome</keyword>
<dbReference type="EC" id="3.6.1.7" evidence="2 4"/>
<evidence type="ECO:0000256" key="4">
    <source>
        <dbReference type="PROSITE-ProRule" id="PRU00520"/>
    </source>
</evidence>
<dbReference type="STRING" id="1715989.NITINOP_3218"/>
<dbReference type="PANTHER" id="PTHR47268:SF4">
    <property type="entry name" value="ACYLPHOSPHATASE"/>
    <property type="match status" value="1"/>
</dbReference>
<evidence type="ECO:0000256" key="5">
    <source>
        <dbReference type="RuleBase" id="RU004168"/>
    </source>
</evidence>
<keyword evidence="4 7" id="KW-0378">Hydrolase</keyword>
<feature type="active site" evidence="4">
    <location>
        <position position="26"/>
    </location>
</feature>
<accession>A0A0S4KYE5</accession>
<dbReference type="PROSITE" id="PS51160">
    <property type="entry name" value="ACYLPHOSPHATASE_3"/>
    <property type="match status" value="1"/>
</dbReference>
<dbReference type="InterPro" id="IPR036046">
    <property type="entry name" value="Acylphosphatase-like_dom_sf"/>
</dbReference>
<dbReference type="GO" id="GO:0003998">
    <property type="term" value="F:acylphosphatase activity"/>
    <property type="evidence" value="ECO:0007669"/>
    <property type="project" value="UniProtKB-EC"/>
</dbReference>
<evidence type="ECO:0000313" key="7">
    <source>
        <dbReference type="EMBL" id="CUQ68190.1"/>
    </source>
</evidence>
<gene>
    <name evidence="7" type="primary">acyP</name>
    <name evidence="7" type="ORF">NITINOP_3218</name>
</gene>
<dbReference type="OrthoDB" id="9808093at2"/>
<dbReference type="Pfam" id="PF00708">
    <property type="entry name" value="Acylphosphatase"/>
    <property type="match status" value="1"/>
</dbReference>
<evidence type="ECO:0000259" key="6">
    <source>
        <dbReference type="PROSITE" id="PS51160"/>
    </source>
</evidence>
<dbReference type="Proteomes" id="UP000066284">
    <property type="component" value="Chromosome 1"/>
</dbReference>
<dbReference type="Gene3D" id="3.30.70.100">
    <property type="match status" value="1"/>
</dbReference>
<dbReference type="SUPFAM" id="SSF54975">
    <property type="entry name" value="Acylphosphatase/BLUF domain-like"/>
    <property type="match status" value="1"/>
</dbReference>
<proteinExistence type="inferred from homology"/>
<evidence type="ECO:0000313" key="8">
    <source>
        <dbReference type="Proteomes" id="UP000066284"/>
    </source>
</evidence>
<dbReference type="AlphaFoldDB" id="A0A0S4KYE5"/>
<dbReference type="InterPro" id="IPR001792">
    <property type="entry name" value="Acylphosphatase-like_dom"/>
</dbReference>
<evidence type="ECO:0000256" key="2">
    <source>
        <dbReference type="ARBA" id="ARBA00012150"/>
    </source>
</evidence>
<comment type="catalytic activity">
    <reaction evidence="3 4">
        <text>an acyl phosphate + H2O = a carboxylate + phosphate + H(+)</text>
        <dbReference type="Rhea" id="RHEA:14965"/>
        <dbReference type="ChEBI" id="CHEBI:15377"/>
        <dbReference type="ChEBI" id="CHEBI:15378"/>
        <dbReference type="ChEBI" id="CHEBI:29067"/>
        <dbReference type="ChEBI" id="CHEBI:43474"/>
        <dbReference type="ChEBI" id="CHEBI:59918"/>
        <dbReference type="EC" id="3.6.1.7"/>
    </reaction>
</comment>
<feature type="domain" description="Acylphosphatase-like" evidence="6">
    <location>
        <begin position="11"/>
        <end position="98"/>
    </location>
</feature>
<feature type="active site" evidence="4">
    <location>
        <position position="44"/>
    </location>
</feature>
<protein>
    <recommendedName>
        <fullName evidence="2 4">acylphosphatase</fullName>
        <ecNumber evidence="2 4">3.6.1.7</ecNumber>
    </recommendedName>
</protein>
<organism evidence="7 8">
    <name type="scientific">Candidatus Nitrospira inopinata</name>
    <dbReference type="NCBI Taxonomy" id="1715989"/>
    <lineage>
        <taxon>Bacteria</taxon>
        <taxon>Pseudomonadati</taxon>
        <taxon>Nitrospirota</taxon>
        <taxon>Nitrospiria</taxon>
        <taxon>Nitrospirales</taxon>
        <taxon>Nitrospiraceae</taxon>
        <taxon>Nitrospira</taxon>
    </lineage>
</organism>
<comment type="similarity">
    <text evidence="1 5">Belongs to the acylphosphatase family.</text>
</comment>
<dbReference type="KEGG" id="nio:NITINOP_3218"/>